<dbReference type="Gene3D" id="2.30.29.30">
    <property type="entry name" value="Pleckstrin-homology domain (PH domain)/Phosphotyrosine-binding domain (PTB)"/>
    <property type="match status" value="2"/>
</dbReference>
<organism evidence="15 16">
    <name type="scientific">Tetranychus urticae</name>
    <name type="common">Two-spotted spider mite</name>
    <dbReference type="NCBI Taxonomy" id="32264"/>
    <lineage>
        <taxon>Eukaryota</taxon>
        <taxon>Metazoa</taxon>
        <taxon>Ecdysozoa</taxon>
        <taxon>Arthropoda</taxon>
        <taxon>Chelicerata</taxon>
        <taxon>Arachnida</taxon>
        <taxon>Acari</taxon>
        <taxon>Acariformes</taxon>
        <taxon>Trombidiformes</taxon>
        <taxon>Prostigmata</taxon>
        <taxon>Eleutherengona</taxon>
        <taxon>Raphignathae</taxon>
        <taxon>Tetranychoidea</taxon>
        <taxon>Tetranychidae</taxon>
        <taxon>Tetranychus</taxon>
    </lineage>
</organism>
<evidence type="ECO:0000259" key="13">
    <source>
        <dbReference type="PROSITE" id="PS51030"/>
    </source>
</evidence>
<feature type="domain" description="NR LBD" evidence="14">
    <location>
        <begin position="492"/>
        <end position="735"/>
    </location>
</feature>
<dbReference type="InterPro" id="IPR039924">
    <property type="entry name" value="ICln/Lot5/Saf5"/>
</dbReference>
<dbReference type="GO" id="GO:0005634">
    <property type="term" value="C:nucleus"/>
    <property type="evidence" value="ECO:0007669"/>
    <property type="project" value="UniProtKB-SubCell"/>
</dbReference>
<dbReference type="FunFam" id="1.10.565.10:FF:000041">
    <property type="entry name" value="Nuclear hormone receptor HR78"/>
    <property type="match status" value="1"/>
</dbReference>
<keyword evidence="8" id="KW-0238">DNA-binding</keyword>
<dbReference type="SMART" id="SM00430">
    <property type="entry name" value="HOLI"/>
    <property type="match status" value="1"/>
</dbReference>
<evidence type="ECO:0000256" key="5">
    <source>
        <dbReference type="ARBA" id="ARBA00022771"/>
    </source>
</evidence>
<dbReference type="eggNOG" id="KOG3575">
    <property type="taxonomic scope" value="Eukaryota"/>
</dbReference>
<dbReference type="GO" id="GO:0003700">
    <property type="term" value="F:DNA-binding transcription factor activity"/>
    <property type="evidence" value="ECO:0007669"/>
    <property type="project" value="InterPro"/>
</dbReference>
<dbReference type="InterPro" id="IPR011993">
    <property type="entry name" value="PH-like_dom_sf"/>
</dbReference>
<keyword evidence="9" id="KW-0804">Transcription</keyword>
<evidence type="ECO:0000256" key="6">
    <source>
        <dbReference type="ARBA" id="ARBA00022833"/>
    </source>
</evidence>
<feature type="domain" description="Nuclear receptor" evidence="13">
    <location>
        <begin position="183"/>
        <end position="258"/>
    </location>
</feature>
<comment type="subcellular location">
    <subcellularLocation>
        <location evidence="2">Cytoplasm</location>
    </subcellularLocation>
    <subcellularLocation>
        <location evidence="1">Nucleus</location>
    </subcellularLocation>
</comment>
<dbReference type="InterPro" id="IPR001628">
    <property type="entry name" value="Znf_hrmn_rcpt"/>
</dbReference>
<feature type="compositionally biased region" description="Gly residues" evidence="12">
    <location>
        <begin position="351"/>
        <end position="367"/>
    </location>
</feature>
<feature type="compositionally biased region" description="Low complexity" evidence="12">
    <location>
        <begin position="759"/>
        <end position="792"/>
    </location>
</feature>
<dbReference type="SUPFAM" id="SSF57716">
    <property type="entry name" value="Glucocorticoid receptor-like (DNA-binding domain)"/>
    <property type="match status" value="1"/>
</dbReference>
<keyword evidence="16" id="KW-1185">Reference proteome</keyword>
<dbReference type="CDD" id="cd06952">
    <property type="entry name" value="NR_LBD_TR2_like"/>
    <property type="match status" value="1"/>
</dbReference>
<evidence type="ECO:0000256" key="3">
    <source>
        <dbReference type="ARBA" id="ARBA00022490"/>
    </source>
</evidence>
<dbReference type="AlphaFoldDB" id="T1L0W5"/>
<dbReference type="InterPro" id="IPR035500">
    <property type="entry name" value="NHR-like_dom_sf"/>
</dbReference>
<keyword evidence="4" id="KW-0479">Metal-binding</keyword>
<evidence type="ECO:0000256" key="7">
    <source>
        <dbReference type="ARBA" id="ARBA00023015"/>
    </source>
</evidence>
<evidence type="ECO:0000313" key="15">
    <source>
        <dbReference type="EnsemblMetazoa" id="tetur30g02190.1"/>
    </source>
</evidence>
<dbReference type="SMART" id="SM00399">
    <property type="entry name" value="ZnF_C4"/>
    <property type="match status" value="1"/>
</dbReference>
<feature type="compositionally biased region" description="Gly residues" evidence="12">
    <location>
        <begin position="425"/>
        <end position="442"/>
    </location>
</feature>
<dbReference type="PANTHER" id="PTHR24083">
    <property type="entry name" value="NUCLEAR HORMONE RECEPTOR"/>
    <property type="match status" value="1"/>
</dbReference>
<keyword evidence="6" id="KW-0862">Zinc</keyword>
<evidence type="ECO:0000256" key="2">
    <source>
        <dbReference type="ARBA" id="ARBA00004496"/>
    </source>
</evidence>
<proteinExistence type="predicted"/>
<dbReference type="FunFam" id="3.30.50.10:FF:000015">
    <property type="entry name" value="Nuclear receptor subfamily 2, group C, member 1"/>
    <property type="match status" value="1"/>
</dbReference>
<dbReference type="InterPro" id="IPR048246">
    <property type="entry name" value="NR2C1/2-like_LBD"/>
</dbReference>
<evidence type="ECO:0000256" key="8">
    <source>
        <dbReference type="ARBA" id="ARBA00023125"/>
    </source>
</evidence>
<dbReference type="Pfam" id="PF00104">
    <property type="entry name" value="Hormone_recep"/>
    <property type="match status" value="1"/>
</dbReference>
<evidence type="ECO:0000256" key="12">
    <source>
        <dbReference type="SAM" id="MobiDB-lite"/>
    </source>
</evidence>
<name>T1L0W5_TETUR</name>
<sequence>MAMIIVPKPNTIAPAVNEVRYSEPGVDIYNGVTFLGKGNLFITTSSITWINPENGSGINLSYFDISCHAISRDTTTFGHPCIYMMIRVNELVGSSNEGNSAGGDLETEYISVPTSPSAVVAMSSFDYDNSPENSGSEWAERSPDEDRLRMESPPLGSSTPGGLNYAGVSPSHGSNYPIDKKSLEMCVVCGDKASGRHYGAISCEGCKGFFKRSVRKQLSYVCRANQDCEVTKHHRNRCQYCRLQKCLQMGMRADHCQPERKPLALEYNNNNNLHTNSVNVMNNLNSLVPNLRPLNAATAAAVAAGSLSTVASSSSNSMIINHHHRAIFPKPTSNQNELASLLENNHPTSMGSGGANGGDGSSAGNGSSGATSTSNGDLSTLANVVSNLVAFRANHNDNNSNPLINLLKAASNANSNGSISAIGGGNNGNGAGGSGNTSGSGSGSESSEEKQARANLSMISKAAFDVMAKIACGSSEGAALLFGAMDFASGGPNSSESEDLFELEGTLLNEAHYQFNLTPPSTGTSTFLSLQYICESASRLLFLSVHWAQSVQAFQLLSIDVQTSLIRGCWCQLFVLGLAQCSQVMSLATILSAIVTHLQTTLQQDKLSVQRVKQVTDHICKLQDFVNSIQRLEIDDREYAYLKAIVLFSPENLAISQLLCCRQIEKFQEKAVTELRNYVTETVLGDDALNRFGKLLLRLMPLRSLLPSITEELFFSGLVGNVQIESIIPYILKMDSSEFTNEFVSSSSSSSSRNGKHGTGSSSSRPSSSAGTGATNASQAANHSPSSSSSAASKLANYLDQYPEDYEEIRMVPAQEQSLEIIYNMLCECQALNPDPTDNGNHNGASDEDMV</sequence>
<dbReference type="InterPro" id="IPR050274">
    <property type="entry name" value="Nuclear_hormone_rcpt_NR2"/>
</dbReference>
<feature type="compositionally biased region" description="Basic and acidic residues" evidence="12">
    <location>
        <begin position="138"/>
        <end position="150"/>
    </location>
</feature>
<dbReference type="STRING" id="32264.T1L0W5"/>
<dbReference type="Proteomes" id="UP000015104">
    <property type="component" value="Unassembled WGS sequence"/>
</dbReference>
<dbReference type="SUPFAM" id="SSF48508">
    <property type="entry name" value="Nuclear receptor ligand-binding domain"/>
    <property type="match status" value="1"/>
</dbReference>
<evidence type="ECO:0000256" key="4">
    <source>
        <dbReference type="ARBA" id="ARBA00022723"/>
    </source>
</evidence>
<dbReference type="PRINTS" id="PR00398">
    <property type="entry name" value="STRDHORMONER"/>
</dbReference>
<dbReference type="InterPro" id="IPR001723">
    <property type="entry name" value="Nuclear_hrmn_rcpt"/>
</dbReference>
<dbReference type="PROSITE" id="PS51843">
    <property type="entry name" value="NR_LBD"/>
    <property type="match status" value="1"/>
</dbReference>
<reference evidence="15" key="2">
    <citation type="submission" date="2015-06" db="UniProtKB">
        <authorList>
            <consortium name="EnsemblMetazoa"/>
        </authorList>
    </citation>
    <scope>IDENTIFICATION</scope>
</reference>
<dbReference type="InterPro" id="IPR000536">
    <property type="entry name" value="Nucl_hrmn_rcpt_lig-bd"/>
</dbReference>
<evidence type="ECO:0000256" key="11">
    <source>
        <dbReference type="ARBA" id="ARBA00023242"/>
    </source>
</evidence>
<feature type="region of interest" description="Disordered" evidence="12">
    <location>
        <begin position="343"/>
        <end position="375"/>
    </location>
</feature>
<dbReference type="EnsemblMetazoa" id="tetur30g02190.1">
    <property type="protein sequence ID" value="tetur30g02190.1"/>
    <property type="gene ID" value="tetur30g02190"/>
</dbReference>
<dbReference type="PROSITE" id="PS00031">
    <property type="entry name" value="NUCLEAR_REC_DBD_1"/>
    <property type="match status" value="1"/>
</dbReference>
<dbReference type="Gene3D" id="3.30.50.10">
    <property type="entry name" value="Erythroid Transcription Factor GATA-1, subunit A"/>
    <property type="match status" value="1"/>
</dbReference>
<dbReference type="Pfam" id="PF03517">
    <property type="entry name" value="Voldacs"/>
    <property type="match status" value="2"/>
</dbReference>
<dbReference type="Pfam" id="PF00105">
    <property type="entry name" value="zf-C4"/>
    <property type="match status" value="1"/>
</dbReference>
<dbReference type="Gene3D" id="1.10.565.10">
    <property type="entry name" value="Retinoid X Receptor"/>
    <property type="match status" value="1"/>
</dbReference>
<evidence type="ECO:0000313" key="16">
    <source>
        <dbReference type="Proteomes" id="UP000015104"/>
    </source>
</evidence>
<protein>
    <submittedName>
        <fullName evidence="15">Uncharacterized protein</fullName>
    </submittedName>
</protein>
<keyword evidence="10" id="KW-0675">Receptor</keyword>
<keyword evidence="5" id="KW-0863">Zinc-finger</keyword>
<dbReference type="GO" id="GO:0005737">
    <property type="term" value="C:cytoplasm"/>
    <property type="evidence" value="ECO:0007669"/>
    <property type="project" value="UniProtKB-SubCell"/>
</dbReference>
<evidence type="ECO:0000256" key="10">
    <source>
        <dbReference type="ARBA" id="ARBA00023170"/>
    </source>
</evidence>
<keyword evidence="3" id="KW-0963">Cytoplasm</keyword>
<feature type="region of interest" description="Disordered" evidence="12">
    <location>
        <begin position="126"/>
        <end position="163"/>
    </location>
</feature>
<accession>T1L0W5</accession>
<dbReference type="PROSITE" id="PS51030">
    <property type="entry name" value="NUCLEAR_REC_DBD_2"/>
    <property type="match status" value="1"/>
</dbReference>
<dbReference type="HOGENOM" id="CLU_335355_0_0_1"/>
<dbReference type="EMBL" id="CAEY01000873">
    <property type="status" value="NOT_ANNOTATED_CDS"/>
    <property type="molecule type" value="Genomic_DNA"/>
</dbReference>
<evidence type="ECO:0000256" key="9">
    <source>
        <dbReference type="ARBA" id="ARBA00023163"/>
    </source>
</evidence>
<feature type="compositionally biased region" description="Polar residues" evidence="12">
    <location>
        <begin position="126"/>
        <end position="136"/>
    </location>
</feature>
<feature type="region of interest" description="Disordered" evidence="12">
    <location>
        <begin position="743"/>
        <end position="792"/>
    </location>
</feature>
<keyword evidence="7" id="KW-0805">Transcription regulation</keyword>
<dbReference type="GO" id="GO:0043565">
    <property type="term" value="F:sequence-specific DNA binding"/>
    <property type="evidence" value="ECO:0007669"/>
    <property type="project" value="InterPro"/>
</dbReference>
<dbReference type="PRINTS" id="PR00047">
    <property type="entry name" value="STROIDFINGER"/>
</dbReference>
<keyword evidence="11" id="KW-0539">Nucleus</keyword>
<feature type="region of interest" description="Disordered" evidence="12">
    <location>
        <begin position="425"/>
        <end position="452"/>
    </location>
</feature>
<evidence type="ECO:0000259" key="14">
    <source>
        <dbReference type="PROSITE" id="PS51843"/>
    </source>
</evidence>
<dbReference type="GO" id="GO:0008270">
    <property type="term" value="F:zinc ion binding"/>
    <property type="evidence" value="ECO:0007669"/>
    <property type="project" value="UniProtKB-KW"/>
</dbReference>
<dbReference type="InterPro" id="IPR013088">
    <property type="entry name" value="Znf_NHR/GATA"/>
</dbReference>
<reference evidence="16" key="1">
    <citation type="submission" date="2011-08" db="EMBL/GenBank/DDBJ databases">
        <authorList>
            <person name="Rombauts S."/>
        </authorList>
    </citation>
    <scope>NUCLEOTIDE SEQUENCE</scope>
    <source>
        <strain evidence="16">London</strain>
    </source>
</reference>
<evidence type="ECO:0000256" key="1">
    <source>
        <dbReference type="ARBA" id="ARBA00004123"/>
    </source>
</evidence>